<dbReference type="Proteomes" id="UP000821866">
    <property type="component" value="Chromosome 8"/>
</dbReference>
<comment type="caution">
    <text evidence="1">The sequence shown here is derived from an EMBL/GenBank/DDBJ whole genome shotgun (WGS) entry which is preliminary data.</text>
</comment>
<reference evidence="1" key="2">
    <citation type="submission" date="2021-09" db="EMBL/GenBank/DDBJ databases">
        <authorList>
            <person name="Jia N."/>
            <person name="Wang J."/>
            <person name="Shi W."/>
            <person name="Du L."/>
            <person name="Sun Y."/>
            <person name="Zhan W."/>
            <person name="Jiang J."/>
            <person name="Wang Q."/>
            <person name="Zhang B."/>
            <person name="Ji P."/>
            <person name="Sakyi L.B."/>
            <person name="Cui X."/>
            <person name="Yuan T."/>
            <person name="Jiang B."/>
            <person name="Yang W."/>
            <person name="Lam T.T.-Y."/>
            <person name="Chang Q."/>
            <person name="Ding S."/>
            <person name="Wang X."/>
            <person name="Zhu J."/>
            <person name="Ruan X."/>
            <person name="Zhao L."/>
            <person name="Wei J."/>
            <person name="Que T."/>
            <person name="Du C."/>
            <person name="Cheng J."/>
            <person name="Dai P."/>
            <person name="Han X."/>
            <person name="Huang E."/>
            <person name="Gao Y."/>
            <person name="Liu J."/>
            <person name="Shao H."/>
            <person name="Ye R."/>
            <person name="Li L."/>
            <person name="Wei W."/>
            <person name="Wang X."/>
            <person name="Wang C."/>
            <person name="Huo Q."/>
            <person name="Li W."/>
            <person name="Guo W."/>
            <person name="Chen H."/>
            <person name="Chen S."/>
            <person name="Zhou L."/>
            <person name="Zhou L."/>
            <person name="Ni X."/>
            <person name="Tian J."/>
            <person name="Zhou Y."/>
            <person name="Sheng Y."/>
            <person name="Liu T."/>
            <person name="Pan Y."/>
            <person name="Xia L."/>
            <person name="Li J."/>
            <person name="Zhao F."/>
            <person name="Cao W."/>
        </authorList>
    </citation>
    <scope>NUCLEOTIDE SEQUENCE</scope>
    <source>
        <strain evidence="1">Rmic-2018</strain>
        <tissue evidence="1">Larvae</tissue>
    </source>
</reference>
<dbReference type="EMBL" id="JABSTU010000010">
    <property type="protein sequence ID" value="KAH8018640.1"/>
    <property type="molecule type" value="Genomic_DNA"/>
</dbReference>
<evidence type="ECO:0000313" key="1">
    <source>
        <dbReference type="EMBL" id="KAH8018640.1"/>
    </source>
</evidence>
<gene>
    <name evidence="1" type="ORF">HPB51_009574</name>
</gene>
<name>A0A9J6D9E4_RHIMP</name>
<sequence>MGPAAQTQPLALFGRLDVGLTQVMNGRVHQLQQRWVGKQTDGAKHVLVERMKWACLHHEHEQWWWQLVEEDAVQEQRILHARCVVKRMVQADDLMHPLACFIGCNPVIRLQMGGCADRAQVCRQGTQTDGLQNVPTEGASWARSREPVTIGAAELNAPKNDVFVTDVGSGDCASAQCAKPLALAMQIVTLITVQMLLPTIGDTAPTILSECAANFACSKGAGRLYSCSSQRCALLGHLIATMVASSPQSRMASPIVINGIRLGEYKHPQLSPQLCGAGDCLSAIVC</sequence>
<organism evidence="1 2">
    <name type="scientific">Rhipicephalus microplus</name>
    <name type="common">Cattle tick</name>
    <name type="synonym">Boophilus microplus</name>
    <dbReference type="NCBI Taxonomy" id="6941"/>
    <lineage>
        <taxon>Eukaryota</taxon>
        <taxon>Metazoa</taxon>
        <taxon>Ecdysozoa</taxon>
        <taxon>Arthropoda</taxon>
        <taxon>Chelicerata</taxon>
        <taxon>Arachnida</taxon>
        <taxon>Acari</taxon>
        <taxon>Parasitiformes</taxon>
        <taxon>Ixodida</taxon>
        <taxon>Ixodoidea</taxon>
        <taxon>Ixodidae</taxon>
        <taxon>Rhipicephalinae</taxon>
        <taxon>Rhipicephalus</taxon>
        <taxon>Boophilus</taxon>
    </lineage>
</organism>
<evidence type="ECO:0000313" key="2">
    <source>
        <dbReference type="Proteomes" id="UP000821866"/>
    </source>
</evidence>
<reference evidence="1" key="1">
    <citation type="journal article" date="2020" name="Cell">
        <title>Large-Scale Comparative Analyses of Tick Genomes Elucidate Their Genetic Diversity and Vector Capacities.</title>
        <authorList>
            <consortium name="Tick Genome and Microbiome Consortium (TIGMIC)"/>
            <person name="Jia N."/>
            <person name="Wang J."/>
            <person name="Shi W."/>
            <person name="Du L."/>
            <person name="Sun Y."/>
            <person name="Zhan W."/>
            <person name="Jiang J.F."/>
            <person name="Wang Q."/>
            <person name="Zhang B."/>
            <person name="Ji P."/>
            <person name="Bell-Sakyi L."/>
            <person name="Cui X.M."/>
            <person name="Yuan T.T."/>
            <person name="Jiang B.G."/>
            <person name="Yang W.F."/>
            <person name="Lam T.T."/>
            <person name="Chang Q.C."/>
            <person name="Ding S.J."/>
            <person name="Wang X.J."/>
            <person name="Zhu J.G."/>
            <person name="Ruan X.D."/>
            <person name="Zhao L."/>
            <person name="Wei J.T."/>
            <person name="Ye R.Z."/>
            <person name="Que T.C."/>
            <person name="Du C.H."/>
            <person name="Zhou Y.H."/>
            <person name="Cheng J.X."/>
            <person name="Dai P.F."/>
            <person name="Guo W.B."/>
            <person name="Han X.H."/>
            <person name="Huang E.J."/>
            <person name="Li L.F."/>
            <person name="Wei W."/>
            <person name="Gao Y.C."/>
            <person name="Liu J.Z."/>
            <person name="Shao H.Z."/>
            <person name="Wang X."/>
            <person name="Wang C.C."/>
            <person name="Yang T.C."/>
            <person name="Huo Q.B."/>
            <person name="Li W."/>
            <person name="Chen H.Y."/>
            <person name="Chen S.E."/>
            <person name="Zhou L.G."/>
            <person name="Ni X.B."/>
            <person name="Tian J.H."/>
            <person name="Sheng Y."/>
            <person name="Liu T."/>
            <person name="Pan Y.S."/>
            <person name="Xia L.Y."/>
            <person name="Li J."/>
            <person name="Zhao F."/>
            <person name="Cao W.C."/>
        </authorList>
    </citation>
    <scope>NUCLEOTIDE SEQUENCE</scope>
    <source>
        <strain evidence="1">Rmic-2018</strain>
    </source>
</reference>
<proteinExistence type="predicted"/>
<protein>
    <submittedName>
        <fullName evidence="1">Uncharacterized protein</fullName>
    </submittedName>
</protein>
<accession>A0A9J6D9E4</accession>
<dbReference type="AlphaFoldDB" id="A0A9J6D9E4"/>
<keyword evidence="2" id="KW-1185">Reference proteome</keyword>